<reference evidence="12 13" key="1">
    <citation type="journal article" date="2023" name="BMC Biol.">
        <title>The compact genome of the sponge Oopsacas minuta (Hexactinellida) is lacking key metazoan core genes.</title>
        <authorList>
            <person name="Santini S."/>
            <person name="Schenkelaars Q."/>
            <person name="Jourda C."/>
            <person name="Duchesne M."/>
            <person name="Belahbib H."/>
            <person name="Rocher C."/>
            <person name="Selva M."/>
            <person name="Riesgo A."/>
            <person name="Vervoort M."/>
            <person name="Leys S.P."/>
            <person name="Kodjabachian L."/>
            <person name="Le Bivic A."/>
            <person name="Borchiellini C."/>
            <person name="Claverie J.M."/>
            <person name="Renard E."/>
        </authorList>
    </citation>
    <scope>NUCLEOTIDE SEQUENCE [LARGE SCALE GENOMIC DNA]</scope>
    <source>
        <strain evidence="12">SPO-2</strain>
    </source>
</reference>
<keyword evidence="13" id="KW-1185">Reference proteome</keyword>
<dbReference type="InterPro" id="IPR018108">
    <property type="entry name" value="MCP_transmembrane"/>
</dbReference>
<evidence type="ECO:0000256" key="11">
    <source>
        <dbReference type="RuleBase" id="RU000488"/>
    </source>
</evidence>
<keyword evidence="3 11" id="KW-0813">Transport</keyword>
<keyword evidence="6" id="KW-0999">Mitochondrion inner membrane</keyword>
<evidence type="ECO:0000313" key="12">
    <source>
        <dbReference type="EMBL" id="KAI6660163.1"/>
    </source>
</evidence>
<keyword evidence="9 10" id="KW-0472">Membrane</keyword>
<proteinExistence type="inferred from homology"/>
<keyword evidence="5" id="KW-0677">Repeat</keyword>
<protein>
    <submittedName>
        <fullName evidence="12">Mitochondrial substrate carrier family protein ucpB-like</fullName>
    </submittedName>
</protein>
<feature type="repeat" description="Solcar" evidence="10">
    <location>
        <begin position="115"/>
        <end position="201"/>
    </location>
</feature>
<dbReference type="InterPro" id="IPR002067">
    <property type="entry name" value="MCP"/>
</dbReference>
<dbReference type="AlphaFoldDB" id="A0AAV7KFV5"/>
<dbReference type="Gene3D" id="1.50.40.10">
    <property type="entry name" value="Mitochondrial carrier domain"/>
    <property type="match status" value="1"/>
</dbReference>
<gene>
    <name evidence="12" type="ORF">LOD99_10504</name>
</gene>
<evidence type="ECO:0000256" key="5">
    <source>
        <dbReference type="ARBA" id="ARBA00022737"/>
    </source>
</evidence>
<evidence type="ECO:0000256" key="4">
    <source>
        <dbReference type="ARBA" id="ARBA00022692"/>
    </source>
</evidence>
<evidence type="ECO:0000256" key="9">
    <source>
        <dbReference type="ARBA" id="ARBA00023136"/>
    </source>
</evidence>
<dbReference type="SUPFAM" id="SSF103506">
    <property type="entry name" value="Mitochondrial carrier"/>
    <property type="match status" value="1"/>
</dbReference>
<keyword evidence="8" id="KW-0496">Mitochondrion</keyword>
<comment type="subcellular location">
    <subcellularLocation>
        <location evidence="1">Mitochondrion inner membrane</location>
        <topology evidence="1">Multi-pass membrane protein</topology>
    </subcellularLocation>
</comment>
<feature type="repeat" description="Solcar" evidence="10">
    <location>
        <begin position="12"/>
        <end position="106"/>
    </location>
</feature>
<comment type="caution">
    <text evidence="12">The sequence shown here is derived from an EMBL/GenBank/DDBJ whole genome shotgun (WGS) entry which is preliminary data.</text>
</comment>
<name>A0AAV7KFV5_9METZ</name>
<dbReference type="FunFam" id="1.50.40.10:FF:000062">
    <property type="entry name" value="mitochondrial uncoupling protein 3"/>
    <property type="match status" value="1"/>
</dbReference>
<dbReference type="PANTHER" id="PTHR45618">
    <property type="entry name" value="MITOCHONDRIAL DICARBOXYLATE CARRIER-RELATED"/>
    <property type="match status" value="1"/>
</dbReference>
<accession>A0AAV7KFV5</accession>
<dbReference type="Pfam" id="PF00153">
    <property type="entry name" value="Mito_carr"/>
    <property type="match status" value="3"/>
</dbReference>
<dbReference type="GO" id="GO:0055085">
    <property type="term" value="P:transmembrane transport"/>
    <property type="evidence" value="ECO:0007669"/>
    <property type="project" value="InterPro"/>
</dbReference>
<evidence type="ECO:0000256" key="1">
    <source>
        <dbReference type="ARBA" id="ARBA00004448"/>
    </source>
</evidence>
<dbReference type="InterPro" id="IPR050391">
    <property type="entry name" value="Mito_Metabolite_Transporter"/>
</dbReference>
<keyword evidence="4 10" id="KW-0812">Transmembrane</keyword>
<evidence type="ECO:0000256" key="6">
    <source>
        <dbReference type="ARBA" id="ARBA00022792"/>
    </source>
</evidence>
<evidence type="ECO:0000256" key="10">
    <source>
        <dbReference type="PROSITE-ProRule" id="PRU00282"/>
    </source>
</evidence>
<sequence length="307" mass="34288">MNSKEDLQYRESTKLVRFALASTSSMTASFITNPIDVTKVRMQLEGELKSHTPLYNRYYKGFLRGAVRILLDEGPRGWLKGVTPSLMREFSYGGIRLGAYEPIKELFGATDPAHTPLWKKIAAGGTSGMVGSAIANPTDLVKIRMQGTKVGKRYKTTFHAFAHIFRTEGIRGLWRGVGPTVQRAMILTASQTSSYDHTKHTILNLDLMVEGLPLHIVSSITAGFVCALCTSPFDVIKTRIMNQESAKEGGGKVYKTMLDCLVKTVRSEGMSGLYKGFFPNWMRLGPHTIICFLIFERLRIIFNIRPI</sequence>
<keyword evidence="7" id="KW-1133">Transmembrane helix</keyword>
<dbReference type="GO" id="GO:0005743">
    <property type="term" value="C:mitochondrial inner membrane"/>
    <property type="evidence" value="ECO:0007669"/>
    <property type="project" value="UniProtKB-SubCell"/>
</dbReference>
<evidence type="ECO:0000256" key="2">
    <source>
        <dbReference type="ARBA" id="ARBA00006375"/>
    </source>
</evidence>
<organism evidence="12 13">
    <name type="scientific">Oopsacas minuta</name>
    <dbReference type="NCBI Taxonomy" id="111878"/>
    <lineage>
        <taxon>Eukaryota</taxon>
        <taxon>Metazoa</taxon>
        <taxon>Porifera</taxon>
        <taxon>Hexactinellida</taxon>
        <taxon>Hexasterophora</taxon>
        <taxon>Lyssacinosida</taxon>
        <taxon>Leucopsacidae</taxon>
        <taxon>Oopsacas</taxon>
    </lineage>
</organism>
<evidence type="ECO:0000256" key="3">
    <source>
        <dbReference type="ARBA" id="ARBA00022448"/>
    </source>
</evidence>
<dbReference type="EMBL" id="JAKMXF010000040">
    <property type="protein sequence ID" value="KAI6660163.1"/>
    <property type="molecule type" value="Genomic_DNA"/>
</dbReference>
<evidence type="ECO:0000256" key="7">
    <source>
        <dbReference type="ARBA" id="ARBA00022989"/>
    </source>
</evidence>
<dbReference type="PRINTS" id="PR00784">
    <property type="entry name" value="MTUNCOUPLING"/>
</dbReference>
<dbReference type="Proteomes" id="UP001165289">
    <property type="component" value="Unassembled WGS sequence"/>
</dbReference>
<evidence type="ECO:0000256" key="8">
    <source>
        <dbReference type="ARBA" id="ARBA00023128"/>
    </source>
</evidence>
<dbReference type="InterPro" id="IPR023395">
    <property type="entry name" value="MCP_dom_sf"/>
</dbReference>
<evidence type="ECO:0000313" key="13">
    <source>
        <dbReference type="Proteomes" id="UP001165289"/>
    </source>
</evidence>
<dbReference type="PROSITE" id="PS50920">
    <property type="entry name" value="SOLCAR"/>
    <property type="match status" value="3"/>
</dbReference>
<comment type="similarity">
    <text evidence="2 11">Belongs to the mitochondrial carrier (TC 2.A.29) family.</text>
</comment>
<feature type="repeat" description="Solcar" evidence="10">
    <location>
        <begin position="210"/>
        <end position="301"/>
    </location>
</feature>